<dbReference type="SUPFAM" id="SSF46767">
    <property type="entry name" value="Methylated DNA-protein cysteine methyltransferase, C-terminal domain"/>
    <property type="match status" value="1"/>
</dbReference>
<dbReference type="InterPro" id="IPR014048">
    <property type="entry name" value="MethylDNA_cys_MeTrfase_DNA-bd"/>
</dbReference>
<dbReference type="Gene3D" id="1.10.10.10">
    <property type="entry name" value="Winged helix-like DNA-binding domain superfamily/Winged helix DNA-binding domain"/>
    <property type="match status" value="1"/>
</dbReference>
<gene>
    <name evidence="3" type="ORF">ACFOEE_14905</name>
</gene>
<dbReference type="InterPro" id="IPR052520">
    <property type="entry name" value="ATL_DNA_repair"/>
</dbReference>
<organism evidence="3 4">
    <name type="scientific">Pseudoalteromonas fenneropenaei</name>
    <dbReference type="NCBI Taxonomy" id="1737459"/>
    <lineage>
        <taxon>Bacteria</taxon>
        <taxon>Pseudomonadati</taxon>
        <taxon>Pseudomonadota</taxon>
        <taxon>Gammaproteobacteria</taxon>
        <taxon>Alteromonadales</taxon>
        <taxon>Pseudoalteromonadaceae</taxon>
        <taxon>Pseudoalteromonas</taxon>
    </lineage>
</organism>
<name>A0ABV7CMA8_9GAMM</name>
<accession>A0ABV7CMA8</accession>
<dbReference type="EMBL" id="JBHRSD010000028">
    <property type="protein sequence ID" value="MFC3033809.1"/>
    <property type="molecule type" value="Genomic_DNA"/>
</dbReference>
<dbReference type="CDD" id="cd06445">
    <property type="entry name" value="ATase"/>
    <property type="match status" value="1"/>
</dbReference>
<dbReference type="RefSeq" id="WP_377125904.1">
    <property type="nucleotide sequence ID" value="NZ_JBHRSD010000028.1"/>
</dbReference>
<feature type="domain" description="Methylated-DNA-[protein]-cysteine S-methyltransferase DNA binding" evidence="2">
    <location>
        <begin position="4"/>
        <end position="85"/>
    </location>
</feature>
<comment type="caution">
    <text evidence="3">The sequence shown here is derived from an EMBL/GenBank/DDBJ whole genome shotgun (WGS) entry which is preliminary data.</text>
</comment>
<dbReference type="PANTHER" id="PTHR42942">
    <property type="entry name" value="6-O-METHYLGUANINE DNA METHYLTRANSFERASE"/>
    <property type="match status" value="1"/>
</dbReference>
<sequence>MNNEFKTAVYSVICAIPEGHVASYGHIAKLAGAPKHARAVGYLLKHLPSGSEIPWYRVVNSQRKISFPADSVDYQRQLQALHSEGVLLVNGRVKINQFLG</sequence>
<evidence type="ECO:0000313" key="3">
    <source>
        <dbReference type="EMBL" id="MFC3033809.1"/>
    </source>
</evidence>
<keyword evidence="4" id="KW-1185">Reference proteome</keyword>
<dbReference type="PANTHER" id="PTHR42942:SF1">
    <property type="entry name" value="ALKYLTRANSFERASE-LIKE PROTEIN 1"/>
    <property type="match status" value="1"/>
</dbReference>
<evidence type="ECO:0000313" key="4">
    <source>
        <dbReference type="Proteomes" id="UP001595453"/>
    </source>
</evidence>
<dbReference type="InterPro" id="IPR036388">
    <property type="entry name" value="WH-like_DNA-bd_sf"/>
</dbReference>
<dbReference type="Pfam" id="PF01035">
    <property type="entry name" value="DNA_binding_1"/>
    <property type="match status" value="1"/>
</dbReference>
<reference evidence="4" key="1">
    <citation type="journal article" date="2019" name="Int. J. Syst. Evol. Microbiol.">
        <title>The Global Catalogue of Microorganisms (GCM) 10K type strain sequencing project: providing services to taxonomists for standard genome sequencing and annotation.</title>
        <authorList>
            <consortium name="The Broad Institute Genomics Platform"/>
            <consortium name="The Broad Institute Genome Sequencing Center for Infectious Disease"/>
            <person name="Wu L."/>
            <person name="Ma J."/>
        </authorList>
    </citation>
    <scope>NUCLEOTIDE SEQUENCE [LARGE SCALE GENOMIC DNA]</scope>
    <source>
        <strain evidence="4">KCTC 42730</strain>
    </source>
</reference>
<dbReference type="Proteomes" id="UP001595453">
    <property type="component" value="Unassembled WGS sequence"/>
</dbReference>
<evidence type="ECO:0000256" key="1">
    <source>
        <dbReference type="ARBA" id="ARBA00022763"/>
    </source>
</evidence>
<proteinExistence type="predicted"/>
<keyword evidence="1" id="KW-0227">DNA damage</keyword>
<evidence type="ECO:0000259" key="2">
    <source>
        <dbReference type="Pfam" id="PF01035"/>
    </source>
</evidence>
<protein>
    <submittedName>
        <fullName evidence="3">MGMT family protein</fullName>
    </submittedName>
</protein>
<dbReference type="InterPro" id="IPR036217">
    <property type="entry name" value="MethylDNA_cys_MeTrfase_DNAb"/>
</dbReference>